<dbReference type="PANTHER" id="PTHR35299:SF3">
    <property type="entry name" value="RUBISCO ACCUMULATION FACTOR 1.2, CHLOROPLASTIC"/>
    <property type="match status" value="1"/>
</dbReference>
<dbReference type="EMBL" id="JAMYWD010000012">
    <property type="protein sequence ID" value="KAJ4953514.1"/>
    <property type="molecule type" value="Genomic_DNA"/>
</dbReference>
<name>A0A9Q0GXN6_9MAGN</name>
<keyword evidence="3" id="KW-1185">Reference proteome</keyword>
<organism evidence="2 3">
    <name type="scientific">Protea cynaroides</name>
    <dbReference type="NCBI Taxonomy" id="273540"/>
    <lineage>
        <taxon>Eukaryota</taxon>
        <taxon>Viridiplantae</taxon>
        <taxon>Streptophyta</taxon>
        <taxon>Embryophyta</taxon>
        <taxon>Tracheophyta</taxon>
        <taxon>Spermatophyta</taxon>
        <taxon>Magnoliopsida</taxon>
        <taxon>Proteales</taxon>
        <taxon>Proteaceae</taxon>
        <taxon>Protea</taxon>
    </lineage>
</organism>
<evidence type="ECO:0000259" key="1">
    <source>
        <dbReference type="Pfam" id="PF18579"/>
    </source>
</evidence>
<gene>
    <name evidence="2" type="ORF">NE237_030346</name>
</gene>
<proteinExistence type="predicted"/>
<protein>
    <recommendedName>
        <fullName evidence="1">Rubisco accumulation factor 1 helix turn helix domain-containing protein</fullName>
    </recommendedName>
</protein>
<dbReference type="OrthoDB" id="2017169at2759"/>
<reference evidence="2" key="1">
    <citation type="journal article" date="2023" name="Plant J.">
        <title>The genome of the king protea, Protea cynaroides.</title>
        <authorList>
            <person name="Chang J."/>
            <person name="Duong T.A."/>
            <person name="Schoeman C."/>
            <person name="Ma X."/>
            <person name="Roodt D."/>
            <person name="Barker N."/>
            <person name="Li Z."/>
            <person name="Van de Peer Y."/>
            <person name="Mizrachi E."/>
        </authorList>
    </citation>
    <scope>NUCLEOTIDE SEQUENCE</scope>
    <source>
        <tissue evidence="2">Young leaves</tissue>
    </source>
</reference>
<dbReference type="InterPro" id="IPR037494">
    <property type="entry name" value="RAF1"/>
</dbReference>
<evidence type="ECO:0000313" key="3">
    <source>
        <dbReference type="Proteomes" id="UP001141806"/>
    </source>
</evidence>
<accession>A0A9Q0GXN6</accession>
<dbReference type="GO" id="GO:0009507">
    <property type="term" value="C:chloroplast"/>
    <property type="evidence" value="ECO:0007669"/>
    <property type="project" value="TreeGrafter"/>
</dbReference>
<dbReference type="AlphaFoldDB" id="A0A9Q0GXN6"/>
<sequence length="150" mass="15756">MEGKAVVGDPLVSFLSRGRCAGGTSVHSLAYSRGDDGDSLGYGGSGGGDSSLGYVKEGISPSSIKEAIGFSGVEQNRIVVAAKVQDSLVQSNFDPVEKEKVIERLRRYGDEEVPGLVYSCCSPLGKLSCRGKVATVHRSILLSMLLHGHV</sequence>
<feature type="domain" description="Rubisco accumulation factor 1 helix turn helix" evidence="1">
    <location>
        <begin position="56"/>
        <end position="89"/>
    </location>
</feature>
<comment type="caution">
    <text evidence="2">The sequence shown here is derived from an EMBL/GenBank/DDBJ whole genome shotgun (WGS) entry which is preliminary data.</text>
</comment>
<dbReference type="InterPro" id="IPR040781">
    <property type="entry name" value="Raf1_HTH"/>
</dbReference>
<dbReference type="Proteomes" id="UP001141806">
    <property type="component" value="Unassembled WGS sequence"/>
</dbReference>
<dbReference type="Pfam" id="PF18579">
    <property type="entry name" value="Raf1_HTH"/>
    <property type="match status" value="1"/>
</dbReference>
<evidence type="ECO:0000313" key="2">
    <source>
        <dbReference type="EMBL" id="KAJ4953514.1"/>
    </source>
</evidence>
<dbReference type="PANTHER" id="PTHR35299">
    <property type="entry name" value="RUBISCO ACCUMULATION FACTOR 1"/>
    <property type="match status" value="1"/>
</dbReference>